<keyword evidence="1" id="KW-0732">Signal</keyword>
<evidence type="ECO:0000313" key="3">
    <source>
        <dbReference type="Proteomes" id="UP000054563"/>
    </source>
</evidence>
<sequence length="138" mass="15220">MCGFIQTLLLDSVSVLYSIAVFAPQPWRIHIFHILLIPHVGLQRVSDPTWKKSKETFRLALGIKSGSLPVERRSTASGAEYQDVPHLDTKTRSSDTVMDLKLLHVVRCFLVGVPLGLDHLGRGLVEEAVGARVLNPLG</sequence>
<gene>
    <name evidence="2" type="ORF">CIHG_05691</name>
</gene>
<proteinExistence type="predicted"/>
<accession>A0A0J8RV23</accession>
<organism evidence="2 3">
    <name type="scientific">Coccidioides immitis H538.4</name>
    <dbReference type="NCBI Taxonomy" id="396776"/>
    <lineage>
        <taxon>Eukaryota</taxon>
        <taxon>Fungi</taxon>
        <taxon>Dikarya</taxon>
        <taxon>Ascomycota</taxon>
        <taxon>Pezizomycotina</taxon>
        <taxon>Eurotiomycetes</taxon>
        <taxon>Eurotiomycetidae</taxon>
        <taxon>Onygenales</taxon>
        <taxon>Onygenaceae</taxon>
        <taxon>Coccidioides</taxon>
    </lineage>
</organism>
<dbReference type="AlphaFoldDB" id="A0A0J8RV23"/>
<dbReference type="Proteomes" id="UP000054563">
    <property type="component" value="Unassembled WGS sequence"/>
</dbReference>
<reference evidence="3" key="1">
    <citation type="journal article" date="2010" name="Genome Res.">
        <title>Population genomic sequencing of Coccidioides fungi reveals recent hybridization and transposon control.</title>
        <authorList>
            <person name="Neafsey D.E."/>
            <person name="Barker B.M."/>
            <person name="Sharpton T.J."/>
            <person name="Stajich J.E."/>
            <person name="Park D.J."/>
            <person name="Whiston E."/>
            <person name="Hung C.-Y."/>
            <person name="McMahan C."/>
            <person name="White J."/>
            <person name="Sykes S."/>
            <person name="Heiman D."/>
            <person name="Young S."/>
            <person name="Zeng Q."/>
            <person name="Abouelleil A."/>
            <person name="Aftuck L."/>
            <person name="Bessette D."/>
            <person name="Brown A."/>
            <person name="FitzGerald M."/>
            <person name="Lui A."/>
            <person name="Macdonald J.P."/>
            <person name="Priest M."/>
            <person name="Orbach M.J."/>
            <person name="Galgiani J.N."/>
            <person name="Kirkland T.N."/>
            <person name="Cole G.T."/>
            <person name="Birren B.W."/>
            <person name="Henn M.R."/>
            <person name="Taylor J.W."/>
            <person name="Rounsley S.D."/>
        </authorList>
    </citation>
    <scope>NUCLEOTIDE SEQUENCE [LARGE SCALE GENOMIC DNA]</scope>
    <source>
        <strain evidence="3">H538.4</strain>
    </source>
</reference>
<dbReference type="EMBL" id="DS017001">
    <property type="protein sequence ID" value="KMU87924.1"/>
    <property type="molecule type" value="Genomic_DNA"/>
</dbReference>
<feature type="signal peptide" evidence="1">
    <location>
        <begin position="1"/>
        <end position="18"/>
    </location>
</feature>
<name>A0A0J8RV23_COCIT</name>
<dbReference type="VEuPathDB" id="FungiDB:CIHG_05691"/>
<protein>
    <submittedName>
        <fullName evidence="2">Uncharacterized protein</fullName>
    </submittedName>
</protein>
<evidence type="ECO:0000313" key="2">
    <source>
        <dbReference type="EMBL" id="KMU87924.1"/>
    </source>
</evidence>
<feature type="chain" id="PRO_5005308211" evidence="1">
    <location>
        <begin position="19"/>
        <end position="138"/>
    </location>
</feature>
<evidence type="ECO:0000256" key="1">
    <source>
        <dbReference type="SAM" id="SignalP"/>
    </source>
</evidence>